<reference evidence="3 4" key="1">
    <citation type="submission" date="2019-03" db="EMBL/GenBank/DDBJ databases">
        <title>Rhodosporidium diobovatum UCD-FST 08-225 genome sequencing, assembly, and annotation.</title>
        <authorList>
            <person name="Fakankun I.U."/>
            <person name="Fristensky B."/>
            <person name="Levin D.B."/>
        </authorList>
    </citation>
    <scope>NUCLEOTIDE SEQUENCE [LARGE SCALE GENOMIC DNA]</scope>
    <source>
        <strain evidence="3 4">UCD-FST 08-225</strain>
    </source>
</reference>
<dbReference type="Proteomes" id="UP000311382">
    <property type="component" value="Unassembled WGS sequence"/>
</dbReference>
<sequence length="616" mass="66154">MATSLLPSTLDAATLPVMIASLERLVYPKPTNGFTARMAVLLALSGLSMILALLYLLLHYRSTAERPRSRCLWFVRLVDRPSGRFIVVNPRMAWVGTVFFYGCFELLVICTFWRVYQLGHGQRLWIGVRSFTALVMFSCGWIIAWAGLTAFLVAVDSERQFLSARTANVLFVGGGLVIIVVMVALATVTTILTERFWDRYLDLRAALVVLMQTLNGRVPTLLDFLPLQTPAAAFVAAADAARIASIVQFSILTLFPLAILMVNLGGLALCSRMKRQLKESVSLVVVTNPGPAHDLAATPAGSSEADLAAPEGPLPAPSSPSPAPEARSTGEGTHIQKPRARLDGCELPYLARQRENGGGSAARAQARRILVLKKAMRDLQTTAWHVALVSSCMAVTAIWLAYCSATDKMTMGTWGYIEGTVMPAQWLYLVVIDCCLVYLLVNQLRSRARIFDLETLVEADAGAATPRGHVSDLSRSPAPRPSTAKPGPGSTEDDHGVKLELAEGSEKPSPLAGEAADTAMPAPLLRDGGPRPVPRAKSWASFASRESAEGGSAGGGGPRRTSWLARGPSLPPRIPSTASSILVTVETSQVCEDGSSAPWDPERQGFVPEEDVPRGS</sequence>
<evidence type="ECO:0008006" key="5">
    <source>
        <dbReference type="Google" id="ProtNLM"/>
    </source>
</evidence>
<dbReference type="EMBL" id="SOZI01000008">
    <property type="protein sequence ID" value="TNY23716.1"/>
    <property type="molecule type" value="Genomic_DNA"/>
</dbReference>
<feature type="region of interest" description="Disordered" evidence="1">
    <location>
        <begin position="521"/>
        <end position="616"/>
    </location>
</feature>
<feature type="transmembrane region" description="Helical" evidence="2">
    <location>
        <begin position="249"/>
        <end position="270"/>
    </location>
</feature>
<feature type="transmembrane region" description="Helical" evidence="2">
    <location>
        <begin position="422"/>
        <end position="441"/>
    </location>
</feature>
<feature type="transmembrane region" description="Helical" evidence="2">
    <location>
        <begin position="34"/>
        <end position="58"/>
    </location>
</feature>
<keyword evidence="2" id="KW-1133">Transmembrane helix</keyword>
<evidence type="ECO:0000313" key="4">
    <source>
        <dbReference type="Proteomes" id="UP000311382"/>
    </source>
</evidence>
<feature type="region of interest" description="Disordered" evidence="1">
    <location>
        <begin position="465"/>
        <end position="495"/>
    </location>
</feature>
<protein>
    <recommendedName>
        <fullName evidence="5">Proteophosphoglycan ppg4</fullName>
    </recommendedName>
</protein>
<feature type="transmembrane region" description="Helical" evidence="2">
    <location>
        <begin position="92"/>
        <end position="116"/>
    </location>
</feature>
<evidence type="ECO:0000313" key="3">
    <source>
        <dbReference type="EMBL" id="TNY23716.1"/>
    </source>
</evidence>
<keyword evidence="2" id="KW-0472">Membrane</keyword>
<feature type="transmembrane region" description="Helical" evidence="2">
    <location>
        <begin position="167"/>
        <end position="192"/>
    </location>
</feature>
<feature type="transmembrane region" description="Helical" evidence="2">
    <location>
        <begin position="383"/>
        <end position="402"/>
    </location>
</feature>
<feature type="transmembrane region" description="Helical" evidence="2">
    <location>
        <begin position="131"/>
        <end position="155"/>
    </location>
</feature>
<dbReference type="AlphaFoldDB" id="A0A5C5G5G4"/>
<evidence type="ECO:0000256" key="1">
    <source>
        <dbReference type="SAM" id="MobiDB-lite"/>
    </source>
</evidence>
<organism evidence="3 4">
    <name type="scientific">Rhodotorula diobovata</name>
    <dbReference type="NCBI Taxonomy" id="5288"/>
    <lineage>
        <taxon>Eukaryota</taxon>
        <taxon>Fungi</taxon>
        <taxon>Dikarya</taxon>
        <taxon>Basidiomycota</taxon>
        <taxon>Pucciniomycotina</taxon>
        <taxon>Microbotryomycetes</taxon>
        <taxon>Sporidiobolales</taxon>
        <taxon>Sporidiobolaceae</taxon>
        <taxon>Rhodotorula</taxon>
    </lineage>
</organism>
<name>A0A5C5G5G4_9BASI</name>
<feature type="region of interest" description="Disordered" evidence="1">
    <location>
        <begin position="294"/>
        <end position="337"/>
    </location>
</feature>
<keyword evidence="2" id="KW-0812">Transmembrane</keyword>
<gene>
    <name evidence="3" type="ORF">DMC30DRAFT_444054</name>
</gene>
<dbReference type="OrthoDB" id="10530801at2759"/>
<feature type="compositionally biased region" description="Pro residues" evidence="1">
    <location>
        <begin position="312"/>
        <end position="323"/>
    </location>
</feature>
<evidence type="ECO:0000256" key="2">
    <source>
        <dbReference type="SAM" id="Phobius"/>
    </source>
</evidence>
<proteinExistence type="predicted"/>
<feature type="compositionally biased region" description="Polar residues" evidence="1">
    <location>
        <begin position="576"/>
        <end position="590"/>
    </location>
</feature>
<accession>A0A5C5G5G4</accession>
<comment type="caution">
    <text evidence="3">The sequence shown here is derived from an EMBL/GenBank/DDBJ whole genome shotgun (WGS) entry which is preliminary data.</text>
</comment>
<keyword evidence="4" id="KW-1185">Reference proteome</keyword>